<accession>F4T773</accession>
<reference evidence="1 2" key="1">
    <citation type="submission" date="2010-01" db="EMBL/GenBank/DDBJ databases">
        <title>The Genome Sequence of Escherichia coli M605.</title>
        <authorList>
            <consortium name="The Broad Institute Genome Sequencing Platform"/>
            <consortium name="The Broad Institute Genome Sequencing Center for Infectious Disease"/>
            <person name="Feldgarden M."/>
            <person name="Gordon D.M."/>
            <person name="Johnson J.R."/>
            <person name="Johnston B.D."/>
            <person name="Young S."/>
            <person name="Zeng Q."/>
            <person name="Koehrsen M."/>
            <person name="Alvarado L."/>
            <person name="Berlin A.M."/>
            <person name="Borenstein D."/>
            <person name="Chapman S.B."/>
            <person name="Chen Z."/>
            <person name="Engels R."/>
            <person name="Freedman E."/>
            <person name="Gellesch M."/>
            <person name="Goldberg J."/>
            <person name="Griggs A."/>
            <person name="Gujja S."/>
            <person name="Heilman E.R."/>
            <person name="Heiman D.I."/>
            <person name="Hepburn T.A."/>
            <person name="Howarth C."/>
            <person name="Jen D."/>
            <person name="Larson L."/>
            <person name="Lewis B."/>
            <person name="Mehta T."/>
            <person name="Park D."/>
            <person name="Pearson M."/>
            <person name="Richards J."/>
            <person name="Roberts A."/>
            <person name="Saif S."/>
            <person name="Shea T.D."/>
            <person name="Shenoy N."/>
            <person name="Sisk P."/>
            <person name="Stolte C."/>
            <person name="Sykes S.N."/>
            <person name="Walk T."/>
            <person name="White J."/>
            <person name="Yandava C."/>
            <person name="Haas B."/>
            <person name="Henn M.R."/>
            <person name="Nusbaum C."/>
            <person name="Birren B."/>
        </authorList>
    </citation>
    <scope>NUCLEOTIDE SEQUENCE [LARGE SCALE GENOMIC DNA]</scope>
    <source>
        <strain evidence="1 2">M605</strain>
    </source>
</reference>
<dbReference type="Proteomes" id="UP000004710">
    <property type="component" value="Unassembled WGS sequence"/>
</dbReference>
<dbReference type="AlphaFoldDB" id="F4T773"/>
<gene>
    <name evidence="1" type="ORF">ECIG_04497</name>
</gene>
<dbReference type="HOGENOM" id="CLU_2600708_0_0_6"/>
<organism evidence="1 2">
    <name type="scientific">Escherichia coli M605</name>
    <dbReference type="NCBI Taxonomy" id="656417"/>
    <lineage>
        <taxon>Bacteria</taxon>
        <taxon>Pseudomonadati</taxon>
        <taxon>Pseudomonadota</taxon>
        <taxon>Gammaproteobacteria</taxon>
        <taxon>Enterobacterales</taxon>
        <taxon>Enterobacteriaceae</taxon>
        <taxon>Escherichia</taxon>
    </lineage>
</organism>
<name>F4T773_ECOLX</name>
<sequence length="79" mass="8848">MEEPLSLSDETEEPEMFALLLNGKPLDPATFIDVGYVTLRPFYASHLPLVIKHAVVSVGHENVLPVLTGRTWLTYLIQN</sequence>
<evidence type="ECO:0000313" key="1">
    <source>
        <dbReference type="EMBL" id="EGI13150.1"/>
    </source>
</evidence>
<proteinExistence type="predicted"/>
<evidence type="ECO:0000313" key="2">
    <source>
        <dbReference type="Proteomes" id="UP000004710"/>
    </source>
</evidence>
<protein>
    <submittedName>
        <fullName evidence="1">Uncharacterized protein</fullName>
    </submittedName>
</protein>
<dbReference type="EMBL" id="GL883931">
    <property type="protein sequence ID" value="EGI13150.1"/>
    <property type="molecule type" value="Genomic_DNA"/>
</dbReference>